<keyword evidence="4" id="KW-1185">Reference proteome</keyword>
<keyword evidence="1" id="KW-0812">Transmembrane</keyword>
<dbReference type="AlphaFoldDB" id="A0A2U8QVF9"/>
<name>A0A2U8QVF9_9FLAO</name>
<feature type="transmembrane region" description="Helical" evidence="1">
    <location>
        <begin position="222"/>
        <end position="240"/>
    </location>
</feature>
<organism evidence="3 4">
    <name type="scientific">Flavobacterium sediminis</name>
    <dbReference type="NCBI Taxonomy" id="2201181"/>
    <lineage>
        <taxon>Bacteria</taxon>
        <taxon>Pseudomonadati</taxon>
        <taxon>Bacteroidota</taxon>
        <taxon>Flavobacteriia</taxon>
        <taxon>Flavobacteriales</taxon>
        <taxon>Flavobacteriaceae</taxon>
        <taxon>Flavobacterium</taxon>
    </lineage>
</organism>
<dbReference type="Pfam" id="PF13785">
    <property type="entry name" value="DUF4178"/>
    <property type="match status" value="1"/>
</dbReference>
<keyword evidence="1" id="KW-0472">Membrane</keyword>
<evidence type="ECO:0000313" key="3">
    <source>
        <dbReference type="EMBL" id="AWM13864.1"/>
    </source>
</evidence>
<dbReference type="InterPro" id="IPR025235">
    <property type="entry name" value="DUF4178"/>
</dbReference>
<evidence type="ECO:0000256" key="1">
    <source>
        <dbReference type="SAM" id="Phobius"/>
    </source>
</evidence>
<gene>
    <name evidence="3" type="ORF">DI487_08325</name>
</gene>
<keyword evidence="1" id="KW-1133">Transmembrane helix</keyword>
<dbReference type="KEGG" id="fse:DI487_08325"/>
<evidence type="ECO:0000313" key="4">
    <source>
        <dbReference type="Proteomes" id="UP000245429"/>
    </source>
</evidence>
<feature type="transmembrane region" description="Helical" evidence="1">
    <location>
        <begin position="372"/>
        <end position="390"/>
    </location>
</feature>
<feature type="domain" description="DUF4178" evidence="2">
    <location>
        <begin position="58"/>
        <end position="184"/>
    </location>
</feature>
<sequence>MIFTCSNCQTSHSFNIDFDVVEYICPGCRSEYEFKNGKQLFLRKGRDRSNITFEETLKVGNKGTLKGIEYTVIALVLKEVYAQAQWAEYTLMNAKGEIVYLSECNGHWIFLKEVRTDLIIKKRPKQIKYNDIDFYLFEYSNVGIELAKGVFDYAVPNDKIRVTEYINPPFIMSFEKHSTFYSEFFGEHISAREIRNGFNCSVPYRSGVGAIQPFYVNVKNTWMILCVTALLILGTHFAIYKNQSDQNIVNESIPFSKTSNEFISKSFELKGGSAPLGIKVASNVDNSWANVQLALVNEKTGEERYASKDIEYYHGYADGEQWREGSTGESFNICGVPEGKYHLVISAQKAPNDLSNRSVQVRATWNQASSRNLYMVFIFMAVFGAIVYYGEVLFERYRWSESDYSPYNE</sequence>
<proteinExistence type="predicted"/>
<dbReference type="Proteomes" id="UP000245429">
    <property type="component" value="Chromosome"/>
</dbReference>
<protein>
    <submittedName>
        <fullName evidence="3">DUF4178 domain-containing protein</fullName>
    </submittedName>
</protein>
<accession>A0A2U8QVF9</accession>
<dbReference type="RefSeq" id="WP_109569231.1">
    <property type="nucleotide sequence ID" value="NZ_CP029463.1"/>
</dbReference>
<dbReference type="OrthoDB" id="713199at2"/>
<reference evidence="3 4" key="1">
    <citation type="submission" date="2018-05" db="EMBL/GenBank/DDBJ databases">
        <title>Flavobacterium sp. MEBiC07310.</title>
        <authorList>
            <person name="Baek K."/>
        </authorList>
    </citation>
    <scope>NUCLEOTIDE SEQUENCE [LARGE SCALE GENOMIC DNA]</scope>
    <source>
        <strain evidence="3 4">MEBiC07310</strain>
    </source>
</reference>
<evidence type="ECO:0000259" key="2">
    <source>
        <dbReference type="Pfam" id="PF13785"/>
    </source>
</evidence>
<dbReference type="EMBL" id="CP029463">
    <property type="protein sequence ID" value="AWM13864.1"/>
    <property type="molecule type" value="Genomic_DNA"/>
</dbReference>